<protein>
    <submittedName>
        <fullName evidence="4">Short-chain dehydrogenase/reductase</fullName>
    </submittedName>
</protein>
<keyword evidence="2" id="KW-0560">Oxidoreductase</keyword>
<evidence type="ECO:0000313" key="4">
    <source>
        <dbReference type="EMBL" id="GGO94332.1"/>
    </source>
</evidence>
<dbReference type="Pfam" id="PF00106">
    <property type="entry name" value="adh_short"/>
    <property type="match status" value="1"/>
</dbReference>
<dbReference type="EMBL" id="BMNI01000019">
    <property type="protein sequence ID" value="GGO94332.1"/>
    <property type="molecule type" value="Genomic_DNA"/>
</dbReference>
<dbReference type="InterPro" id="IPR051687">
    <property type="entry name" value="Peroxisomal_Beta-Oxidation"/>
</dbReference>
<evidence type="ECO:0000256" key="3">
    <source>
        <dbReference type="RuleBase" id="RU000363"/>
    </source>
</evidence>
<comment type="similarity">
    <text evidence="1 3">Belongs to the short-chain dehydrogenases/reductases (SDR) family.</text>
</comment>
<dbReference type="InterPro" id="IPR020904">
    <property type="entry name" value="Sc_DH/Rdtase_CS"/>
</dbReference>
<evidence type="ECO:0000256" key="1">
    <source>
        <dbReference type="ARBA" id="ARBA00006484"/>
    </source>
</evidence>
<evidence type="ECO:0000256" key="2">
    <source>
        <dbReference type="ARBA" id="ARBA00023002"/>
    </source>
</evidence>
<name>A0ABQ2NGR1_9ACTN</name>
<dbReference type="Proteomes" id="UP000655410">
    <property type="component" value="Unassembled WGS sequence"/>
</dbReference>
<organism evidence="4 5">
    <name type="scientific">Nocardioides phosphati</name>
    <dbReference type="NCBI Taxonomy" id="1867775"/>
    <lineage>
        <taxon>Bacteria</taxon>
        <taxon>Bacillati</taxon>
        <taxon>Actinomycetota</taxon>
        <taxon>Actinomycetes</taxon>
        <taxon>Propionibacteriales</taxon>
        <taxon>Nocardioidaceae</taxon>
        <taxon>Nocardioides</taxon>
    </lineage>
</organism>
<dbReference type="InterPro" id="IPR002347">
    <property type="entry name" value="SDR_fam"/>
</dbReference>
<evidence type="ECO:0000313" key="5">
    <source>
        <dbReference type="Proteomes" id="UP000655410"/>
    </source>
</evidence>
<dbReference type="InterPro" id="IPR036291">
    <property type="entry name" value="NAD(P)-bd_dom_sf"/>
</dbReference>
<proteinExistence type="inferred from homology"/>
<dbReference type="PANTHER" id="PTHR45024">
    <property type="entry name" value="DEHYDROGENASES, SHORT CHAIN"/>
    <property type="match status" value="1"/>
</dbReference>
<dbReference type="PANTHER" id="PTHR45024:SF2">
    <property type="entry name" value="SCP2 DOMAIN-CONTAINING PROTEIN"/>
    <property type="match status" value="1"/>
</dbReference>
<dbReference type="NCBIfam" id="NF005861">
    <property type="entry name" value="PRK07791.1"/>
    <property type="match status" value="1"/>
</dbReference>
<comment type="caution">
    <text evidence="4">The sequence shown here is derived from an EMBL/GenBank/DDBJ whole genome shotgun (WGS) entry which is preliminary data.</text>
</comment>
<accession>A0ABQ2NGR1</accession>
<dbReference type="Gene3D" id="3.40.50.720">
    <property type="entry name" value="NAD(P)-binding Rossmann-like Domain"/>
    <property type="match status" value="1"/>
</dbReference>
<dbReference type="SUPFAM" id="SSF51735">
    <property type="entry name" value="NAD(P)-binding Rossmann-fold domains"/>
    <property type="match status" value="1"/>
</dbReference>
<dbReference type="PROSITE" id="PS00061">
    <property type="entry name" value="ADH_SHORT"/>
    <property type="match status" value="1"/>
</dbReference>
<dbReference type="PRINTS" id="PR00081">
    <property type="entry name" value="GDHRDH"/>
</dbReference>
<dbReference type="PRINTS" id="PR00080">
    <property type="entry name" value="SDRFAMILY"/>
</dbReference>
<keyword evidence="5" id="KW-1185">Reference proteome</keyword>
<sequence length="329" mass="33985">MPSDLTARAQTFKTGAEARRELLATVGAPSVLDDRAHSGMVGRLRSDSGMAGRGIGREHALLFAREGARVVVNDLGGANDGAGSDAGPAQEVVAEILAAGGKAISNTDNIANWGGAGRLIEQAIDEFGRLDVLVNNAGILRDGFIASLEESQWDAVLDVHLKGHFATLRHASLYWKKMSGSAQQVAGSVINTASASGTIAPNAGQSNYGAAKAAIAALTLVAADELSRFGVRANAIAPIARTRLTLATPGMGALFAIEPEEGEPDLFSPAQISPLVAWLATEKCPVNGKVFAVSGGSIQALGGWHVTHTTETDGDWTIDGIAEAVEAWT</sequence>
<gene>
    <name evidence="4" type="ORF">GCM10011584_35120</name>
</gene>
<reference evidence="5" key="1">
    <citation type="journal article" date="2019" name="Int. J. Syst. Evol. Microbiol.">
        <title>The Global Catalogue of Microorganisms (GCM) 10K type strain sequencing project: providing services to taxonomists for standard genome sequencing and annotation.</title>
        <authorList>
            <consortium name="The Broad Institute Genomics Platform"/>
            <consortium name="The Broad Institute Genome Sequencing Center for Infectious Disease"/>
            <person name="Wu L."/>
            <person name="Ma J."/>
        </authorList>
    </citation>
    <scope>NUCLEOTIDE SEQUENCE [LARGE SCALE GENOMIC DNA]</scope>
    <source>
        <strain evidence="5">CGMCC 4.7371</strain>
    </source>
</reference>